<dbReference type="AlphaFoldDB" id="A0A6I2F7C0"/>
<feature type="transmembrane region" description="Helical" evidence="2">
    <location>
        <begin position="124"/>
        <end position="146"/>
    </location>
</feature>
<feature type="transmembrane region" description="Helical" evidence="2">
    <location>
        <begin position="60"/>
        <end position="84"/>
    </location>
</feature>
<dbReference type="InterPro" id="IPR018750">
    <property type="entry name" value="DUF2306_membrane"/>
</dbReference>
<keyword evidence="2" id="KW-0812">Transmembrane</keyword>
<evidence type="ECO:0000256" key="1">
    <source>
        <dbReference type="SAM" id="MobiDB-lite"/>
    </source>
</evidence>
<organism evidence="3 4">
    <name type="scientific">Agromyces agglutinans</name>
    <dbReference type="NCBI Taxonomy" id="2662258"/>
    <lineage>
        <taxon>Bacteria</taxon>
        <taxon>Bacillati</taxon>
        <taxon>Actinomycetota</taxon>
        <taxon>Actinomycetes</taxon>
        <taxon>Micrococcales</taxon>
        <taxon>Microbacteriaceae</taxon>
        <taxon>Agromyces</taxon>
    </lineage>
</organism>
<feature type="transmembrane region" description="Helical" evidence="2">
    <location>
        <begin position="96"/>
        <end position="118"/>
    </location>
</feature>
<keyword evidence="2" id="KW-0472">Membrane</keyword>
<dbReference type="Proteomes" id="UP000431080">
    <property type="component" value="Unassembled WGS sequence"/>
</dbReference>
<evidence type="ECO:0000313" key="4">
    <source>
        <dbReference type="Proteomes" id="UP000431080"/>
    </source>
</evidence>
<feature type="transmembrane region" description="Helical" evidence="2">
    <location>
        <begin position="18"/>
        <end position="40"/>
    </location>
</feature>
<dbReference type="EMBL" id="WJIF01000005">
    <property type="protein sequence ID" value="MRG60201.1"/>
    <property type="molecule type" value="Genomic_DNA"/>
</dbReference>
<evidence type="ECO:0000313" key="3">
    <source>
        <dbReference type="EMBL" id="MRG60201.1"/>
    </source>
</evidence>
<feature type="transmembrane region" description="Helical" evidence="2">
    <location>
        <begin position="158"/>
        <end position="177"/>
    </location>
</feature>
<accession>A0A6I2F7C0</accession>
<sequence>MTDATLAALAPRRRVPEWIVPASLILLSLVPMTAGAFRIAELGSGPVITEENARFVHSPIPVIVHIVGSSVFLVLGALQFAPSLRRHRWHRFAGRIAAPAGLASALSAIWMTLAYVIPPPAGPALAWMRLILGTAMAAGIVVAFFAIRRGDVATHRAWMIRAYAIGIAAGTQVFTFLPYTLFLGRPDTAMHSVLMAAGWAINLAVAEVVIRRGRRRGSQRRAPSKSPTAAVGAPLR</sequence>
<reference evidence="3 4" key="1">
    <citation type="submission" date="2019-10" db="EMBL/GenBank/DDBJ databases">
        <authorList>
            <person name="Nie G."/>
            <person name="Ming H."/>
            <person name="Yi B."/>
        </authorList>
    </citation>
    <scope>NUCLEOTIDE SEQUENCE [LARGE SCALE GENOMIC DNA]</scope>
    <source>
        <strain evidence="3 4">CFH 90414</strain>
    </source>
</reference>
<feature type="transmembrane region" description="Helical" evidence="2">
    <location>
        <begin position="189"/>
        <end position="210"/>
    </location>
</feature>
<keyword evidence="4" id="KW-1185">Reference proteome</keyword>
<keyword evidence="2" id="KW-1133">Transmembrane helix</keyword>
<protein>
    <submittedName>
        <fullName evidence="3">DUF2306 domain-containing protein</fullName>
    </submittedName>
</protein>
<gene>
    <name evidence="3" type="ORF">GE115_10025</name>
</gene>
<dbReference type="Pfam" id="PF10067">
    <property type="entry name" value="DUF2306"/>
    <property type="match status" value="1"/>
</dbReference>
<name>A0A6I2F7C0_9MICO</name>
<evidence type="ECO:0000256" key="2">
    <source>
        <dbReference type="SAM" id="Phobius"/>
    </source>
</evidence>
<dbReference type="RefSeq" id="WP_153684668.1">
    <property type="nucleotide sequence ID" value="NZ_WJIF01000005.1"/>
</dbReference>
<proteinExistence type="predicted"/>
<feature type="region of interest" description="Disordered" evidence="1">
    <location>
        <begin position="216"/>
        <end position="236"/>
    </location>
</feature>
<comment type="caution">
    <text evidence="3">The sequence shown here is derived from an EMBL/GenBank/DDBJ whole genome shotgun (WGS) entry which is preliminary data.</text>
</comment>